<evidence type="ECO:0000256" key="1">
    <source>
        <dbReference type="SAM" id="MobiDB-lite"/>
    </source>
</evidence>
<gene>
    <name evidence="2" type="ORF">RNB18_16450</name>
</gene>
<evidence type="ECO:0008006" key="4">
    <source>
        <dbReference type="Google" id="ProtNLM"/>
    </source>
</evidence>
<dbReference type="EMBL" id="JAVREZ010000005">
    <property type="protein sequence ID" value="MDT0481765.1"/>
    <property type="molecule type" value="Genomic_DNA"/>
</dbReference>
<feature type="region of interest" description="Disordered" evidence="1">
    <location>
        <begin position="49"/>
        <end position="73"/>
    </location>
</feature>
<comment type="caution">
    <text evidence="2">The sequence shown here is derived from an EMBL/GenBank/DDBJ whole genome shotgun (WGS) entry which is preliminary data.</text>
</comment>
<protein>
    <recommendedName>
        <fullName evidence="4">Lipoprotein</fullName>
    </recommendedName>
</protein>
<sequence length="274" mass="29937">MTTLGGGCADGGDGSGPGSVPRSVRAQDDLLKSAESALVRRCLTERQIPTRSVGDDGQGRGVAPQREFPYGIDDPGWAARHGFGIPVERGSREPGVSASEEQQRLSDALFGTGRRELSTRTATGLVVQANSDGCLAEAQRVLYGDLGRWFRTEVTVNNLAAAAHRRVTQDPVYRAALARWSHCVAPVQEADTPGELRSAWQRRARGLAPREATALQQRYAVTEARCVRRTDLARTGARLEKRYAAELRAEYADVIAEHRQLRDHGLRYAVRHGL</sequence>
<dbReference type="Proteomes" id="UP001183824">
    <property type="component" value="Unassembled WGS sequence"/>
</dbReference>
<feature type="compositionally biased region" description="Gly residues" evidence="1">
    <location>
        <begin position="1"/>
        <end position="17"/>
    </location>
</feature>
<keyword evidence="3" id="KW-1185">Reference proteome</keyword>
<dbReference type="RefSeq" id="WP_311714817.1">
    <property type="nucleotide sequence ID" value="NZ_JAVREZ010000005.1"/>
</dbReference>
<evidence type="ECO:0000313" key="2">
    <source>
        <dbReference type="EMBL" id="MDT0481765.1"/>
    </source>
</evidence>
<reference evidence="3" key="1">
    <citation type="submission" date="2023-07" db="EMBL/GenBank/DDBJ databases">
        <title>30 novel species of actinomycetes from the DSMZ collection.</title>
        <authorList>
            <person name="Nouioui I."/>
        </authorList>
    </citation>
    <scope>NUCLEOTIDE SEQUENCE [LARGE SCALE GENOMIC DNA]</scope>
    <source>
        <strain evidence="3">DSM 41640</strain>
    </source>
</reference>
<feature type="region of interest" description="Disordered" evidence="1">
    <location>
        <begin position="1"/>
        <end position="23"/>
    </location>
</feature>
<accession>A0ABU2V940</accession>
<evidence type="ECO:0000313" key="3">
    <source>
        <dbReference type="Proteomes" id="UP001183824"/>
    </source>
</evidence>
<name>A0ABU2V940_9ACTN</name>
<proteinExistence type="predicted"/>
<organism evidence="2 3">
    <name type="scientific">Streptomyces doebereineriae</name>
    <dbReference type="NCBI Taxonomy" id="3075528"/>
    <lineage>
        <taxon>Bacteria</taxon>
        <taxon>Bacillati</taxon>
        <taxon>Actinomycetota</taxon>
        <taxon>Actinomycetes</taxon>
        <taxon>Kitasatosporales</taxon>
        <taxon>Streptomycetaceae</taxon>
        <taxon>Streptomyces</taxon>
    </lineage>
</organism>